<keyword evidence="2" id="KW-0732">Signal</keyword>
<feature type="compositionally biased region" description="Basic and acidic residues" evidence="1">
    <location>
        <begin position="51"/>
        <end position="61"/>
    </location>
</feature>
<evidence type="ECO:0000313" key="3">
    <source>
        <dbReference type="EMBL" id="RFP78745.1"/>
    </source>
</evidence>
<sequence>MKPSFSRRAFAVTAAATAITALSFTAVAQGVGAPAQPAAAASAAQTQAQAPRHDPQRHAQRMERLQQRMAEHQSRLKDSLQLRPEQEAAWNDFVAKMKPAPQPAGERPNREDWAKLSTPQRLDRLDAMKAERDRQVAQRHDAIRRFYAQLTPPQQKAFDAQRGMGLGGMRHVGHRGPMERFDRMGHGGQGFKGHGEPRQPRL</sequence>
<dbReference type="InterPro" id="IPR012899">
    <property type="entry name" value="LTXXQ"/>
</dbReference>
<keyword evidence="4" id="KW-1185">Reference proteome</keyword>
<reference evidence="3 4" key="1">
    <citation type="submission" date="2018-08" db="EMBL/GenBank/DDBJ databases">
        <title>Hydrogenophaga sp. LA-38 isolated from sludge.</title>
        <authorList>
            <person name="Im W.-T."/>
        </authorList>
    </citation>
    <scope>NUCLEOTIDE SEQUENCE [LARGE SCALE GENOMIC DNA]</scope>
    <source>
        <strain evidence="3 4">LA-38</strain>
    </source>
</reference>
<dbReference type="AlphaFoldDB" id="A0A372EJ92"/>
<proteinExistence type="predicted"/>
<evidence type="ECO:0000256" key="1">
    <source>
        <dbReference type="SAM" id="MobiDB-lite"/>
    </source>
</evidence>
<evidence type="ECO:0000256" key="2">
    <source>
        <dbReference type="SAM" id="SignalP"/>
    </source>
</evidence>
<name>A0A372EJ92_9BURK</name>
<feature type="compositionally biased region" description="Basic and acidic residues" evidence="1">
    <location>
        <begin position="176"/>
        <end position="185"/>
    </location>
</feature>
<gene>
    <name evidence="3" type="ORF">DY262_11700</name>
</gene>
<feature type="compositionally biased region" description="Basic and acidic residues" evidence="1">
    <location>
        <begin position="193"/>
        <end position="202"/>
    </location>
</feature>
<feature type="signal peptide" evidence="2">
    <location>
        <begin position="1"/>
        <end position="28"/>
    </location>
</feature>
<dbReference type="InterPro" id="IPR006311">
    <property type="entry name" value="TAT_signal"/>
</dbReference>
<dbReference type="RefSeq" id="WP_116959044.1">
    <property type="nucleotide sequence ID" value="NZ_QVLS01000006.1"/>
</dbReference>
<dbReference type="EMBL" id="QVLS01000006">
    <property type="protein sequence ID" value="RFP78745.1"/>
    <property type="molecule type" value="Genomic_DNA"/>
</dbReference>
<protein>
    <recommendedName>
        <fullName evidence="5">LTXXQ motif family protein</fullName>
    </recommendedName>
</protein>
<dbReference type="Proteomes" id="UP000261931">
    <property type="component" value="Unassembled WGS sequence"/>
</dbReference>
<feature type="region of interest" description="Disordered" evidence="1">
    <location>
        <begin position="164"/>
        <end position="202"/>
    </location>
</feature>
<comment type="caution">
    <text evidence="3">The sequence shown here is derived from an EMBL/GenBank/DDBJ whole genome shotgun (WGS) entry which is preliminary data.</text>
</comment>
<feature type="region of interest" description="Disordered" evidence="1">
    <location>
        <begin position="31"/>
        <end position="61"/>
    </location>
</feature>
<accession>A0A372EJ92</accession>
<dbReference type="PROSITE" id="PS51318">
    <property type="entry name" value="TAT"/>
    <property type="match status" value="1"/>
</dbReference>
<feature type="chain" id="PRO_5016821017" description="LTXXQ motif family protein" evidence="2">
    <location>
        <begin position="29"/>
        <end position="202"/>
    </location>
</feature>
<evidence type="ECO:0008006" key="5">
    <source>
        <dbReference type="Google" id="ProtNLM"/>
    </source>
</evidence>
<dbReference type="GO" id="GO:0042597">
    <property type="term" value="C:periplasmic space"/>
    <property type="evidence" value="ECO:0007669"/>
    <property type="project" value="InterPro"/>
</dbReference>
<evidence type="ECO:0000313" key="4">
    <source>
        <dbReference type="Proteomes" id="UP000261931"/>
    </source>
</evidence>
<dbReference type="Pfam" id="PF07813">
    <property type="entry name" value="LTXXQ"/>
    <property type="match status" value="1"/>
</dbReference>
<organism evidence="3 4">
    <name type="scientific">Hydrogenophaga borbori</name>
    <dbReference type="NCBI Taxonomy" id="2294117"/>
    <lineage>
        <taxon>Bacteria</taxon>
        <taxon>Pseudomonadati</taxon>
        <taxon>Pseudomonadota</taxon>
        <taxon>Betaproteobacteria</taxon>
        <taxon>Burkholderiales</taxon>
        <taxon>Comamonadaceae</taxon>
        <taxon>Hydrogenophaga</taxon>
    </lineage>
</organism>
<feature type="compositionally biased region" description="Low complexity" evidence="1">
    <location>
        <begin position="31"/>
        <end position="50"/>
    </location>
</feature>